<dbReference type="AlphaFoldDB" id="A0A248LHJ5"/>
<protein>
    <submittedName>
        <fullName evidence="1">Uncharacterized protein</fullName>
    </submittedName>
</protein>
<dbReference type="RefSeq" id="WP_088860444.1">
    <property type="nucleotide sequence ID" value="NZ_CP022115.1"/>
</dbReference>
<evidence type="ECO:0000313" key="1">
    <source>
        <dbReference type="EMBL" id="ASJ23995.1"/>
    </source>
</evidence>
<reference evidence="2" key="1">
    <citation type="submission" date="2017-06" db="EMBL/GenBank/DDBJ databases">
        <title>Whole genome sequence of Laribacter hongkongensis LHGZ1.</title>
        <authorList>
            <person name="Chen D."/>
            <person name="Wu H."/>
            <person name="Chen J."/>
        </authorList>
    </citation>
    <scope>NUCLEOTIDE SEQUENCE [LARGE SCALE GENOMIC DNA]</scope>
    <source>
        <strain evidence="2">LHGZ1</strain>
    </source>
</reference>
<dbReference type="Proteomes" id="UP000197424">
    <property type="component" value="Chromosome"/>
</dbReference>
<proteinExistence type="predicted"/>
<accession>A0A248LHJ5</accession>
<dbReference type="EMBL" id="CP022115">
    <property type="protein sequence ID" value="ASJ23995.1"/>
    <property type="molecule type" value="Genomic_DNA"/>
</dbReference>
<organism evidence="1 2">
    <name type="scientific">Laribacter hongkongensis</name>
    <dbReference type="NCBI Taxonomy" id="168471"/>
    <lineage>
        <taxon>Bacteria</taxon>
        <taxon>Pseudomonadati</taxon>
        <taxon>Pseudomonadota</taxon>
        <taxon>Betaproteobacteria</taxon>
        <taxon>Neisseriales</taxon>
        <taxon>Aquaspirillaceae</taxon>
        <taxon>Laribacter</taxon>
    </lineage>
</organism>
<name>A0A248LHJ5_9NEIS</name>
<sequence length="211" mass="23353">MPKPPVDSLFSRAGWPHYRRPALAAGAASGLLLASLLTGWHGYEQARDGRDAARAAAQAAGQSLQQRQQDLVHWQQYRPALTYLARQRWLQPQERMQLVNLLEHQSLPPHGYRIGIQAQPAWALPQAMLTLRLEASPLQVTARLAGPAALPSFLHQLDTLPGAVRPWRCNLRQEQPATAGQPALPAAGEPGWLADCRLAWVSFSRPDEHAR</sequence>
<gene>
    <name evidence="1" type="ORF">LHGZ1_1164</name>
</gene>
<evidence type="ECO:0000313" key="2">
    <source>
        <dbReference type="Proteomes" id="UP000197424"/>
    </source>
</evidence>